<feature type="compositionally biased region" description="Low complexity" evidence="1">
    <location>
        <begin position="14"/>
        <end position="23"/>
    </location>
</feature>
<sequence>MEGPTVKGEESAKKTSATPTSSSGRRGKEVSVNAVNTAHPTSQQYSINYTPTPPIVPAYAPPAPQYRPQPPSPAVHHYASTPPQTPQYRPSSSRAPQSVQQVSPPQGQQGGAVQSRPLGQYPSLPVPLSHIYQQLCASDKIGTANPLPDHGPAQGSSINMISICALGEGESEQGGPYPFVIEYVPAEATVGFAGIGTSLTLFVTDIPAREPYSDDKVPWTYEGGAENLEQQFSVMGVPRSRRVYENPAATNKGKAPAVEIETILGIPPTPPKKVTEEEAEAFMKIIKANEYKIVEQMAKSPAHISLLALFLSSEPHREALLRVLTAAQVPKGTPPNRIEETKLKFTVEEKLIMVKGEEDYTIYKETAVPYINVGNVENLPFHSFETISVIRNYGKVGPTRANRMIGKILMRHNYVPGTGLGVYG</sequence>
<comment type="caution">
    <text evidence="2">The sequence shown here is derived from an EMBL/GenBank/DDBJ whole genome shotgun (WGS) entry which is preliminary data.</text>
</comment>
<dbReference type="Proteomes" id="UP000233551">
    <property type="component" value="Unassembled WGS sequence"/>
</dbReference>
<feature type="compositionally biased region" description="Polar residues" evidence="1">
    <location>
        <begin position="33"/>
        <end position="49"/>
    </location>
</feature>
<protein>
    <recommendedName>
        <fullName evidence="4">G-patch domain-containing protein</fullName>
    </recommendedName>
</protein>
<keyword evidence="3" id="KW-1185">Reference proteome</keyword>
<evidence type="ECO:0000313" key="2">
    <source>
        <dbReference type="EMBL" id="PKI64324.1"/>
    </source>
</evidence>
<dbReference type="AlphaFoldDB" id="A0A2I0K712"/>
<evidence type="ECO:0000256" key="1">
    <source>
        <dbReference type="SAM" id="MobiDB-lite"/>
    </source>
</evidence>
<organism evidence="2 3">
    <name type="scientific">Punica granatum</name>
    <name type="common">Pomegranate</name>
    <dbReference type="NCBI Taxonomy" id="22663"/>
    <lineage>
        <taxon>Eukaryota</taxon>
        <taxon>Viridiplantae</taxon>
        <taxon>Streptophyta</taxon>
        <taxon>Embryophyta</taxon>
        <taxon>Tracheophyta</taxon>
        <taxon>Spermatophyta</taxon>
        <taxon>Magnoliopsida</taxon>
        <taxon>eudicotyledons</taxon>
        <taxon>Gunneridae</taxon>
        <taxon>Pentapetalae</taxon>
        <taxon>rosids</taxon>
        <taxon>malvids</taxon>
        <taxon>Myrtales</taxon>
        <taxon>Lythraceae</taxon>
        <taxon>Punica</taxon>
    </lineage>
</organism>
<name>A0A2I0K712_PUNGR</name>
<feature type="region of interest" description="Disordered" evidence="1">
    <location>
        <begin position="1"/>
        <end position="120"/>
    </location>
</feature>
<feature type="compositionally biased region" description="Pro residues" evidence="1">
    <location>
        <begin position="51"/>
        <end position="73"/>
    </location>
</feature>
<dbReference type="PANTHER" id="PTHR32108">
    <property type="entry name" value="DNA-DIRECTED RNA POLYMERASE SUBUNIT ALPHA"/>
    <property type="match status" value="1"/>
</dbReference>
<dbReference type="EMBL" id="PGOL01000835">
    <property type="protein sequence ID" value="PKI64324.1"/>
    <property type="molecule type" value="Genomic_DNA"/>
</dbReference>
<evidence type="ECO:0000313" key="3">
    <source>
        <dbReference type="Proteomes" id="UP000233551"/>
    </source>
</evidence>
<gene>
    <name evidence="2" type="ORF">CRG98_015289</name>
</gene>
<accession>A0A2I0K712</accession>
<dbReference type="PANTHER" id="PTHR32108:SF9">
    <property type="entry name" value="REVERSE TRANSCRIPTASE RNASE H-LIKE DOMAIN-CONTAINING PROTEIN"/>
    <property type="match status" value="1"/>
</dbReference>
<proteinExistence type="predicted"/>
<feature type="compositionally biased region" description="Low complexity" evidence="1">
    <location>
        <begin position="89"/>
        <end position="115"/>
    </location>
</feature>
<evidence type="ECO:0008006" key="4">
    <source>
        <dbReference type="Google" id="ProtNLM"/>
    </source>
</evidence>
<reference evidence="2 3" key="1">
    <citation type="submission" date="2017-11" db="EMBL/GenBank/DDBJ databases">
        <title>De-novo sequencing of pomegranate (Punica granatum L.) genome.</title>
        <authorList>
            <person name="Akparov Z."/>
            <person name="Amiraslanov A."/>
            <person name="Hajiyeva S."/>
            <person name="Abbasov M."/>
            <person name="Kaur K."/>
            <person name="Hamwieh A."/>
            <person name="Solovyev V."/>
            <person name="Salamov A."/>
            <person name="Braich B."/>
            <person name="Kosarev P."/>
            <person name="Mahmoud A."/>
            <person name="Hajiyev E."/>
            <person name="Babayeva S."/>
            <person name="Izzatullayeva V."/>
            <person name="Mammadov A."/>
            <person name="Mammadov A."/>
            <person name="Sharifova S."/>
            <person name="Ojaghi J."/>
            <person name="Eynullazada K."/>
            <person name="Bayramov B."/>
            <person name="Abdulazimova A."/>
            <person name="Shahmuradov I."/>
        </authorList>
    </citation>
    <scope>NUCLEOTIDE SEQUENCE [LARGE SCALE GENOMIC DNA]</scope>
    <source>
        <strain evidence="3">cv. AG2017</strain>
        <tissue evidence="2">Leaf</tissue>
    </source>
</reference>